<evidence type="ECO:0000256" key="1">
    <source>
        <dbReference type="ARBA" id="ARBA00004141"/>
    </source>
</evidence>
<feature type="transmembrane region" description="Helical" evidence="6">
    <location>
        <begin position="255"/>
        <end position="275"/>
    </location>
</feature>
<feature type="transmembrane region" description="Helical" evidence="6">
    <location>
        <begin position="210"/>
        <end position="243"/>
    </location>
</feature>
<dbReference type="RefSeq" id="WP_342308332.1">
    <property type="nucleotide sequence ID" value="NZ_CP150849.1"/>
</dbReference>
<name>A0ABZ3BG95_BURPY</name>
<gene>
    <name evidence="8" type="ORF">WN985_00490</name>
</gene>
<accession>A0ABZ3BG95</accession>
<protein>
    <submittedName>
        <fullName evidence="8">SLC13 family permease</fullName>
    </submittedName>
</protein>
<feature type="transmembrane region" description="Helical" evidence="6">
    <location>
        <begin position="167"/>
        <end position="189"/>
    </location>
</feature>
<evidence type="ECO:0000313" key="8">
    <source>
        <dbReference type="EMBL" id="WZW54192.1"/>
    </source>
</evidence>
<reference evidence="8 9" key="1">
    <citation type="submission" date="2024-04" db="EMBL/GenBank/DDBJ databases">
        <title>Biological Control Activity of Plant Growth Promoting Rhizobacteria Burkholderia pyrrocinia BX1 against Tobacco black shank Introduction Tobacco black shank (TBS) caused by the oomycete Phytophthora. nicotianae (P. nicotianae) has become a destructive soil.</title>
        <authorList>
            <person name="Liu X."/>
            <person name="Shu C."/>
        </authorList>
    </citation>
    <scope>NUCLEOTIDE SEQUENCE [LARGE SCALE GENOMIC DNA]</scope>
    <source>
        <strain evidence="8 9">BX1</strain>
    </source>
</reference>
<dbReference type="Pfam" id="PF03600">
    <property type="entry name" value="CitMHS"/>
    <property type="match status" value="1"/>
</dbReference>
<dbReference type="PANTHER" id="PTHR43568:SF1">
    <property type="entry name" value="P PROTEIN"/>
    <property type="match status" value="1"/>
</dbReference>
<feature type="transmembrane region" description="Helical" evidence="6">
    <location>
        <begin position="287"/>
        <end position="308"/>
    </location>
</feature>
<dbReference type="EMBL" id="CP150849">
    <property type="protein sequence ID" value="WZW54192.1"/>
    <property type="molecule type" value="Genomic_DNA"/>
</dbReference>
<dbReference type="InterPro" id="IPR051475">
    <property type="entry name" value="Diverse_Ion_Transporter"/>
</dbReference>
<keyword evidence="3 6" id="KW-0812">Transmembrane</keyword>
<feature type="transmembrane region" description="Helical" evidence="6">
    <location>
        <begin position="320"/>
        <end position="342"/>
    </location>
</feature>
<feature type="domain" description="Citrate transporter-like" evidence="7">
    <location>
        <begin position="26"/>
        <end position="310"/>
    </location>
</feature>
<feature type="transmembrane region" description="Helical" evidence="6">
    <location>
        <begin position="129"/>
        <end position="147"/>
    </location>
</feature>
<dbReference type="PANTHER" id="PTHR43568">
    <property type="entry name" value="P PROTEIN"/>
    <property type="match status" value="1"/>
</dbReference>
<feature type="transmembrane region" description="Helical" evidence="6">
    <location>
        <begin position="354"/>
        <end position="374"/>
    </location>
</feature>
<comment type="subcellular location">
    <subcellularLocation>
        <location evidence="1">Membrane</location>
        <topology evidence="1">Multi-pass membrane protein</topology>
    </subcellularLocation>
</comment>
<keyword evidence="9" id="KW-1185">Reference proteome</keyword>
<evidence type="ECO:0000256" key="6">
    <source>
        <dbReference type="SAM" id="Phobius"/>
    </source>
</evidence>
<keyword evidence="5 6" id="KW-0472">Membrane</keyword>
<feature type="transmembrane region" description="Helical" evidence="6">
    <location>
        <begin position="87"/>
        <end position="117"/>
    </location>
</feature>
<evidence type="ECO:0000256" key="5">
    <source>
        <dbReference type="ARBA" id="ARBA00023136"/>
    </source>
</evidence>
<dbReference type="InterPro" id="IPR004680">
    <property type="entry name" value="Cit_transptr-like_dom"/>
</dbReference>
<keyword evidence="4 6" id="KW-1133">Transmembrane helix</keyword>
<evidence type="ECO:0000256" key="4">
    <source>
        <dbReference type="ARBA" id="ARBA00022989"/>
    </source>
</evidence>
<evidence type="ECO:0000256" key="2">
    <source>
        <dbReference type="ARBA" id="ARBA00022448"/>
    </source>
</evidence>
<proteinExistence type="predicted"/>
<feature type="transmembrane region" description="Helical" evidence="6">
    <location>
        <begin position="12"/>
        <end position="31"/>
    </location>
</feature>
<dbReference type="Proteomes" id="UP001484179">
    <property type="component" value="Chromosome 1"/>
</dbReference>
<keyword evidence="2" id="KW-0813">Transport</keyword>
<evidence type="ECO:0000256" key="3">
    <source>
        <dbReference type="ARBA" id="ARBA00022692"/>
    </source>
</evidence>
<evidence type="ECO:0000313" key="9">
    <source>
        <dbReference type="Proteomes" id="UP001484179"/>
    </source>
</evidence>
<sequence>MEKTGAPVPRRWLGWLAQEPVLSVLALGLIVQQWVRPQPFSVLAGRVDWQTVATLAGLLMLTKALELSGCLMWLAHRIVHHVHSERGLAMLLVVFAAVLSMWLTNDVALFVVVPLMVSLRALTPLPFRRLVIVVALAVNAGSVATPLGNPQNLFLWQLSGVSFGRFVVTLGPLAIALMVLLLALTACAFRAKPLDLSGDVVALPVQRMHALIAAVLFAAFVLLADAHHPLPGLVAVAIVLFVIKRDAVLKIDWLLLLIFVLMFVVLRSAAALPVVHDAIARAHLDSPLRVFAAGAVLSQGISNVPAAILLSEFTHDWRALAFGVSVGGFGFAIGSLANLIAVRLAKEPRMWLPFHLVSIPFALVSAALGAWLLVHG</sequence>
<evidence type="ECO:0000259" key="7">
    <source>
        <dbReference type="Pfam" id="PF03600"/>
    </source>
</evidence>
<organism evidence="8 9">
    <name type="scientific">Burkholderia pyrrocinia</name>
    <name type="common">Pseudomonas pyrrocinia</name>
    <dbReference type="NCBI Taxonomy" id="60550"/>
    <lineage>
        <taxon>Bacteria</taxon>
        <taxon>Pseudomonadati</taxon>
        <taxon>Pseudomonadota</taxon>
        <taxon>Betaproteobacteria</taxon>
        <taxon>Burkholderiales</taxon>
        <taxon>Burkholderiaceae</taxon>
        <taxon>Burkholderia</taxon>
        <taxon>Burkholderia cepacia complex</taxon>
    </lineage>
</organism>